<dbReference type="Gene3D" id="1.10.418.10">
    <property type="entry name" value="Calponin-like domain"/>
    <property type="match status" value="1"/>
</dbReference>
<dbReference type="VEuPathDB" id="PlasmoDB:PRELSG_1218300"/>
<dbReference type="SUPFAM" id="SSF47576">
    <property type="entry name" value="Calponin-homology domain, CH-domain"/>
    <property type="match status" value="1"/>
</dbReference>
<feature type="coiled-coil region" evidence="1">
    <location>
        <begin position="154"/>
        <end position="181"/>
    </location>
</feature>
<sequence length="767" mass="92002">MELPREIIKWLQYLDLSHSFKNIKSASNGILISEIINIYMPQSINMNSLENGFSKEIKKKNWLIIKKILTNLNIFFDEASIINSDKKEITNLFIQLYEYFNQKKHQKEQLCVKEGNNELQIPSFARSTITQKVRESNVHDIEDEKRKIMSTYELIEHEEYNKTLIKEKEREEKENKSRNKKSSLKDTNIFNELEKSSSIITINDVRNHEDYTDIKTLDSFIKDKNNIEPLKLIKSLRELNENEKKKLPKKYYEDENIDDIIFHILSENISDCKIEKQDINYFMSCNKKMNNIYRFSNFYIYDNDKINNLYEKFYIICSLKKYELIKRILDQLKLFNENFQLIISVKAHQFFYIWKLFFPVITSIRCDNEIFTLIMNYLTQLLIYLKISDITNNEIVCNIILRSLFLIDNDENRDIKCICELIILLINKDIHILIRILNIIRNTTSFNFFYLFLSTLINSSLNFFIYKKNIKDIYLYYIFVGLHTNRKSIILLSLDILNTLSLLDNCQDIILLSSLLYNILELNNINYNIFLFVVCSNIIFKITENKEDEFNTEIKQMIKICSTIFKNTNNKQLIYLFFLHSHKLINNDDDFFDICLTKYSELSDKEQKIFINGHVFEDLFKNICSYKIIKRSFSNIFNKNLNKLNKENNVSILNLLLIKEKWKKESFLRILKNYIIYDENKDILGHLEIYNNIFEYIIHNLFSENSKNFELSKDILNFFWFSSNNELKVQSYEISINYLKKLYASNMHKLNARTQKYFSKLENGYFK</sequence>
<feature type="domain" description="CH-like" evidence="2">
    <location>
        <begin position="7"/>
        <end position="98"/>
    </location>
</feature>
<dbReference type="EMBL" id="LN835307">
    <property type="protein sequence ID" value="CRH01299.1"/>
    <property type="molecule type" value="Genomic_DNA"/>
</dbReference>
<keyword evidence="1" id="KW-0175">Coiled coil</keyword>
<gene>
    <name evidence="3" type="ORF">PRELSG_1218300</name>
</gene>
<dbReference type="InterPro" id="IPR036872">
    <property type="entry name" value="CH_dom_sf"/>
</dbReference>
<evidence type="ECO:0000313" key="4">
    <source>
        <dbReference type="Proteomes" id="UP000220158"/>
    </source>
</evidence>
<dbReference type="GO" id="GO:0005930">
    <property type="term" value="C:axoneme"/>
    <property type="evidence" value="ECO:0007669"/>
    <property type="project" value="TreeGrafter"/>
</dbReference>
<accession>A0A1J1H8R9</accession>
<proteinExistence type="predicted"/>
<evidence type="ECO:0000256" key="1">
    <source>
        <dbReference type="SAM" id="Coils"/>
    </source>
</evidence>
<reference evidence="3 4" key="1">
    <citation type="submission" date="2015-04" db="EMBL/GenBank/DDBJ databases">
        <authorList>
            <consortium name="Pathogen Informatics"/>
        </authorList>
    </citation>
    <scope>NUCLEOTIDE SEQUENCE [LARGE SCALE GENOMIC DNA]</scope>
    <source>
        <strain evidence="3 4">SGS1</strain>
    </source>
</reference>
<dbReference type="RefSeq" id="XP_028534299.1">
    <property type="nucleotide sequence ID" value="XM_028677962.1"/>
</dbReference>
<dbReference type="Pfam" id="PF06294">
    <property type="entry name" value="CH_2"/>
    <property type="match status" value="1"/>
</dbReference>
<organism evidence="3 4">
    <name type="scientific">Plasmodium relictum</name>
    <dbReference type="NCBI Taxonomy" id="85471"/>
    <lineage>
        <taxon>Eukaryota</taxon>
        <taxon>Sar</taxon>
        <taxon>Alveolata</taxon>
        <taxon>Apicomplexa</taxon>
        <taxon>Aconoidasida</taxon>
        <taxon>Haemosporida</taxon>
        <taxon>Plasmodiidae</taxon>
        <taxon>Plasmodium</taxon>
        <taxon>Plasmodium (Haemamoeba)</taxon>
    </lineage>
</organism>
<keyword evidence="4" id="KW-1185">Reference proteome</keyword>
<protein>
    <recommendedName>
        <fullName evidence="2">CH-like domain-containing protein</fullName>
    </recommendedName>
</protein>
<dbReference type="AlphaFoldDB" id="A0A1J1H8R9"/>
<name>A0A1J1H8R9_PLARL</name>
<dbReference type="InterPro" id="IPR052111">
    <property type="entry name" value="Spermatogenesis_Ciliary_MAP"/>
</dbReference>
<dbReference type="PANTHER" id="PTHR12509">
    <property type="entry name" value="SPERMATOGENESIS-ASSOCIATED 4-RELATED"/>
    <property type="match status" value="1"/>
</dbReference>
<evidence type="ECO:0000313" key="3">
    <source>
        <dbReference type="EMBL" id="CRH01299.1"/>
    </source>
</evidence>
<dbReference type="KEGG" id="prel:PRELSG_1218300"/>
<dbReference type="GeneID" id="39737427"/>
<dbReference type="OMA" id="IKWLQYL"/>
<evidence type="ECO:0000259" key="2">
    <source>
        <dbReference type="Pfam" id="PF06294"/>
    </source>
</evidence>
<dbReference type="PANTHER" id="PTHR12509:SF8">
    <property type="entry name" value="SPERMATOGENESIS-ASSOCIATED PROTEIN 4"/>
    <property type="match status" value="1"/>
</dbReference>
<dbReference type="InterPro" id="IPR010441">
    <property type="entry name" value="CH_2"/>
</dbReference>
<dbReference type="GO" id="GO:0008017">
    <property type="term" value="F:microtubule binding"/>
    <property type="evidence" value="ECO:0007669"/>
    <property type="project" value="TreeGrafter"/>
</dbReference>
<dbReference type="Proteomes" id="UP000220158">
    <property type="component" value="Chromosome 12"/>
</dbReference>
<dbReference type="GO" id="GO:0051493">
    <property type="term" value="P:regulation of cytoskeleton organization"/>
    <property type="evidence" value="ECO:0007669"/>
    <property type="project" value="TreeGrafter"/>
</dbReference>
<dbReference type="OrthoDB" id="62528at2759"/>